<gene>
    <name evidence="1" type="ORF">COT98_02535</name>
</gene>
<reference evidence="2" key="1">
    <citation type="submission" date="2017-09" db="EMBL/GenBank/DDBJ databases">
        <title>Depth-based differentiation of microbial function through sediment-hosted aquifers and enrichment of novel symbionts in the deep terrestrial subsurface.</title>
        <authorList>
            <person name="Probst A.J."/>
            <person name="Ladd B."/>
            <person name="Jarett J.K."/>
            <person name="Geller-Mcgrath D.E."/>
            <person name="Sieber C.M.K."/>
            <person name="Emerson J.B."/>
            <person name="Anantharaman K."/>
            <person name="Thomas B.C."/>
            <person name="Malmstrom R."/>
            <person name="Stieglmeier M."/>
            <person name="Klingl A."/>
            <person name="Woyke T."/>
            <person name="Ryan C.M."/>
            <person name="Banfield J.F."/>
        </authorList>
    </citation>
    <scope>NUCLEOTIDE SEQUENCE [LARGE SCALE GENOMIC DNA]</scope>
</reference>
<comment type="caution">
    <text evidence="1">The sequence shown here is derived from an EMBL/GenBank/DDBJ whole genome shotgun (WGS) entry which is preliminary data.</text>
</comment>
<protein>
    <submittedName>
        <fullName evidence="1">Uncharacterized protein</fullName>
    </submittedName>
</protein>
<sequence>MPYQIKTPTWLVKDETSIKFHVANDDYFGTMATLLDLLKQAIYKPQPDTKKIKAAFENMEKDFMWLQENYKISSK</sequence>
<dbReference type="Proteomes" id="UP000228900">
    <property type="component" value="Unassembled WGS sequence"/>
</dbReference>
<dbReference type="EMBL" id="PFAQ01000040">
    <property type="protein sequence ID" value="PIT94680.1"/>
    <property type="molecule type" value="Genomic_DNA"/>
</dbReference>
<proteinExistence type="predicted"/>
<evidence type="ECO:0000313" key="1">
    <source>
        <dbReference type="EMBL" id="PIT94680.1"/>
    </source>
</evidence>
<name>A0A2M6WPH3_9BACT</name>
<accession>A0A2M6WPH3</accession>
<evidence type="ECO:0000313" key="2">
    <source>
        <dbReference type="Proteomes" id="UP000228900"/>
    </source>
</evidence>
<organism evidence="1 2">
    <name type="scientific">Candidatus Falkowbacteria bacterium CG10_big_fil_rev_8_21_14_0_10_39_9</name>
    <dbReference type="NCBI Taxonomy" id="1974566"/>
    <lineage>
        <taxon>Bacteria</taxon>
        <taxon>Candidatus Falkowiibacteriota</taxon>
    </lineage>
</organism>
<dbReference type="AlphaFoldDB" id="A0A2M6WPH3"/>